<protein>
    <submittedName>
        <fullName evidence="1">Uncharacterized protein</fullName>
    </submittedName>
</protein>
<gene>
    <name evidence="1" type="ORF">POVWA2_011220</name>
</gene>
<dbReference type="EMBL" id="FLRE01000041">
    <property type="protein sequence ID" value="SBT32738.1"/>
    <property type="molecule type" value="Genomic_DNA"/>
</dbReference>
<evidence type="ECO:0000313" key="2">
    <source>
        <dbReference type="Proteomes" id="UP000078550"/>
    </source>
</evidence>
<proteinExistence type="predicted"/>
<reference evidence="2" key="1">
    <citation type="submission" date="2016-05" db="EMBL/GenBank/DDBJ databases">
        <authorList>
            <person name="Naeem Raeece"/>
        </authorList>
    </citation>
    <scope>NUCLEOTIDE SEQUENCE [LARGE SCALE GENOMIC DNA]</scope>
</reference>
<dbReference type="AlphaFoldDB" id="A0A1A8YME1"/>
<sequence>MTKSPDRKTFIYVFCRGRMHVHVQAFVHERVCIVYTFLYGRESMEVGGAPFKGTYIAHFSVASRMSPLLQSIKSHYHPSTPILYDPSAGDFCTPRYDMFY</sequence>
<name>A0A1A8YME1_PLAOA</name>
<evidence type="ECO:0000313" key="1">
    <source>
        <dbReference type="EMBL" id="SBT32738.1"/>
    </source>
</evidence>
<accession>A0A1A8YME1</accession>
<organism evidence="1 2">
    <name type="scientific">Plasmodium ovale wallikeri</name>
    <dbReference type="NCBI Taxonomy" id="864142"/>
    <lineage>
        <taxon>Eukaryota</taxon>
        <taxon>Sar</taxon>
        <taxon>Alveolata</taxon>
        <taxon>Apicomplexa</taxon>
        <taxon>Aconoidasida</taxon>
        <taxon>Haemosporida</taxon>
        <taxon>Plasmodiidae</taxon>
        <taxon>Plasmodium</taxon>
        <taxon>Plasmodium (Plasmodium)</taxon>
    </lineage>
</organism>
<dbReference type="Proteomes" id="UP000078550">
    <property type="component" value="Unassembled WGS sequence"/>
</dbReference>